<dbReference type="Gene3D" id="2.170.270.10">
    <property type="entry name" value="SET domain"/>
    <property type="match status" value="1"/>
</dbReference>
<gene>
    <name evidence="9" type="ORF">DME_LOCUS9694</name>
</gene>
<dbReference type="GO" id="GO:0032259">
    <property type="term" value="P:methylation"/>
    <property type="evidence" value="ECO:0007669"/>
    <property type="project" value="UniProtKB-KW"/>
</dbReference>
<dbReference type="GO" id="GO:0008270">
    <property type="term" value="F:zinc ion binding"/>
    <property type="evidence" value="ECO:0007669"/>
    <property type="project" value="InterPro"/>
</dbReference>
<keyword evidence="3" id="KW-0808">Transferase</keyword>
<dbReference type="GO" id="GO:0005634">
    <property type="term" value="C:nucleus"/>
    <property type="evidence" value="ECO:0007669"/>
    <property type="project" value="UniProtKB-SubCell"/>
</dbReference>
<dbReference type="GO" id="GO:0010629">
    <property type="term" value="P:negative regulation of gene expression"/>
    <property type="evidence" value="ECO:0007669"/>
    <property type="project" value="TreeGrafter"/>
</dbReference>
<dbReference type="WBParaSite" id="DME_0000666801-mRNA-1">
    <property type="protein sequence ID" value="DME_0000666801-mRNA-1"/>
    <property type="gene ID" value="DME_0000666801"/>
</dbReference>
<keyword evidence="2" id="KW-0489">Methyltransferase</keyword>
<dbReference type="InterPro" id="IPR016177">
    <property type="entry name" value="DNA-bd_dom_sf"/>
</dbReference>
<evidence type="ECO:0000256" key="3">
    <source>
        <dbReference type="ARBA" id="ARBA00022679"/>
    </source>
</evidence>
<reference evidence="12" key="1">
    <citation type="submission" date="2016-04" db="UniProtKB">
        <authorList>
            <consortium name="WormBaseParasite"/>
        </authorList>
    </citation>
    <scope>IDENTIFICATION</scope>
</reference>
<dbReference type="InterPro" id="IPR051516">
    <property type="entry name" value="SETDB_methyltransferase"/>
</dbReference>
<dbReference type="GO" id="GO:0070828">
    <property type="term" value="P:heterochromatin organization"/>
    <property type="evidence" value="ECO:0007669"/>
    <property type="project" value="TreeGrafter"/>
</dbReference>
<dbReference type="InterPro" id="IPR007728">
    <property type="entry name" value="Pre-SET_dom"/>
</dbReference>
<evidence type="ECO:0000259" key="8">
    <source>
        <dbReference type="PROSITE" id="PS50867"/>
    </source>
</evidence>
<accession>A0A0N4UGN9</accession>
<dbReference type="GO" id="GO:0046974">
    <property type="term" value="F:histone H3K9 methyltransferase activity"/>
    <property type="evidence" value="ECO:0007669"/>
    <property type="project" value="TreeGrafter"/>
</dbReference>
<dbReference type="Pfam" id="PF05033">
    <property type="entry name" value="Pre-SET"/>
    <property type="match status" value="1"/>
</dbReference>
<dbReference type="OrthoDB" id="5792673at2759"/>
<evidence type="ECO:0000313" key="10">
    <source>
        <dbReference type="Proteomes" id="UP000038040"/>
    </source>
</evidence>
<comment type="subcellular location">
    <subcellularLocation>
        <location evidence="1">Nucleus</location>
    </subcellularLocation>
</comment>
<dbReference type="Proteomes" id="UP000038040">
    <property type="component" value="Unplaced"/>
</dbReference>
<dbReference type="Pfam" id="PF01429">
    <property type="entry name" value="MBD"/>
    <property type="match status" value="1"/>
</dbReference>
<feature type="domain" description="Pre-SET" evidence="8">
    <location>
        <begin position="971"/>
        <end position="1057"/>
    </location>
</feature>
<keyword evidence="5" id="KW-0479">Metal-binding</keyword>
<keyword evidence="6" id="KW-0862">Zinc</keyword>
<dbReference type="PROSITE" id="PS50867">
    <property type="entry name" value="PRE_SET"/>
    <property type="match status" value="1"/>
</dbReference>
<evidence type="ECO:0000256" key="7">
    <source>
        <dbReference type="ARBA" id="ARBA00023242"/>
    </source>
</evidence>
<dbReference type="EMBL" id="UYYG01001188">
    <property type="protein sequence ID" value="VDN59721.1"/>
    <property type="molecule type" value="Genomic_DNA"/>
</dbReference>
<evidence type="ECO:0000313" key="11">
    <source>
        <dbReference type="Proteomes" id="UP000274756"/>
    </source>
</evidence>
<evidence type="ECO:0000313" key="9">
    <source>
        <dbReference type="EMBL" id="VDN59721.1"/>
    </source>
</evidence>
<dbReference type="SMART" id="SM00391">
    <property type="entry name" value="MBD"/>
    <property type="match status" value="1"/>
</dbReference>
<dbReference type="GO" id="GO:0003677">
    <property type="term" value="F:DNA binding"/>
    <property type="evidence" value="ECO:0007669"/>
    <property type="project" value="InterPro"/>
</dbReference>
<dbReference type="SUPFAM" id="SSF82199">
    <property type="entry name" value="SET domain"/>
    <property type="match status" value="1"/>
</dbReference>
<sequence>MSGKSDRTFNKANVNSSGKFYMGDSNGTKSEDDALTQMSYNLFIGEVSSDESDDIAVLEDSNDLRSLPFSRKLSCQKKIQELYSMLRSTGGKRILKKNELGYDLLDVDKIDTLSGFHQIVRFTQACYIDLIAKAVLFYDKGLSLKEGAKMMNTTFFNFVTFLLDYVWIEGNAITNFDLSKILMHFSIDRAHLSLLAKLINTDNKVKLSDIIKITQCELLELMVMLTVLLATMFDWPVAQKINKCWKEIAKAAIPSDDEEFSNPGDFFAALYDIHLSLKRQKITKKFEANNYEPLDTAKEMNIVFLSQVLCQGLPEKSCTSNAAISSTGSMKRLENHEILANHSLKRPDIYLDTSKKVCLSSDKLQEKLKQLIGLIDSKKNFAEEISVIDFKASNSLIAACNFVDVPSSLDKIHIGSRCLARQLNAANYIDSKVLSQCDSCHYVVMFYDGKEEQVNLSQIAFKIEGRIRNWEGIRVCALYEPRLRDEKFPKAFYSGTVGIGPYSWCPNEMLIFFDNGCDAFVNEHTVHILAEQMYTVDESGQKVIDRYSNWKLVPKARQLFVKHYLNIYPDWQLVPMKRRENTQRINFLQTYLDPFFGHCHWPFETNSTVIKFYSYDLNGLHWSFSDIHILRGGRPWSAFVLRTERQFALLRFPQRGVPGADCVYASCVRHKHIDEWIYRGSDRLDSIRQNIEKLERISKQAQLGLPPLSRRVGRSSFILADSDMPLYSKSQSTPAESVSHVNALNQVYHHRQTARKSIGIPRNAIPMHGSSLFINLKSLQERRESTCMKNLDNQHIPDWSYLLKKRMPHSSCSSKCLQNLEKDPYGKSSVEHSPYMKPLLLGWSRQVVHLTEKIKCRYSNKFENSVIVYQSPCGIRIYNLHGIASYLKATGSNLTVDLFTFDKKVRPNIYYRSNAIHKLMDDFTNGAEAIPIAVYNEVDKDHPPETFNYEAKRYPFNAHTDVSTISSDFCSGCSCEAFIDDCSNRDFCQCQILTKTEAERLDKSLQPNFVYALYCLKLYRRIVLKSGEESFLSGIYECNDKCSCNKSRCLNRVVQQPIKIPMELFKTVKTGWGIRSLVDIPAGVFLCTYAGAILTDNQAEEQGKNSGDEYFADINLVENVENEKRNAGVDFNDANDGYYSDEDFKADENSSFLEIIIDGSEVEENYDSGQESSDLSDNSDFETKEENKKFDLAVEIKKKNDAQGKSDLDYAKTSLIMTAQEQSEIPSSTLKEKLTIDEAHLLGNGNFINV</sequence>
<evidence type="ECO:0000256" key="2">
    <source>
        <dbReference type="ARBA" id="ARBA00022603"/>
    </source>
</evidence>
<evidence type="ECO:0000256" key="6">
    <source>
        <dbReference type="ARBA" id="ARBA00022833"/>
    </source>
</evidence>
<proteinExistence type="predicted"/>
<keyword evidence="7" id="KW-0539">Nucleus</keyword>
<dbReference type="SUPFAM" id="SSF54171">
    <property type="entry name" value="DNA-binding domain"/>
    <property type="match status" value="1"/>
</dbReference>
<keyword evidence="4" id="KW-0949">S-adenosyl-L-methionine</keyword>
<dbReference type="PANTHER" id="PTHR46024:SF1">
    <property type="entry name" value="HISTONE-LYSINE N-METHYLTRANSFERASE EGGLESS"/>
    <property type="match status" value="1"/>
</dbReference>
<protein>
    <submittedName>
        <fullName evidence="12">Pre-SET domain-containing protein</fullName>
    </submittedName>
</protein>
<dbReference type="InterPro" id="IPR046341">
    <property type="entry name" value="SET_dom_sf"/>
</dbReference>
<keyword evidence="11" id="KW-1185">Reference proteome</keyword>
<dbReference type="InterPro" id="IPR001739">
    <property type="entry name" value="Methyl_CpG_DNA-bd"/>
</dbReference>
<dbReference type="STRING" id="318479.A0A0N4UGN9"/>
<dbReference type="PANTHER" id="PTHR46024">
    <property type="entry name" value="HISTONE-LYSINE N-METHYLTRANSFERASE EGGLESS"/>
    <property type="match status" value="1"/>
</dbReference>
<dbReference type="AlphaFoldDB" id="A0A0N4UGN9"/>
<organism evidence="10 12">
    <name type="scientific">Dracunculus medinensis</name>
    <name type="common">Guinea worm</name>
    <dbReference type="NCBI Taxonomy" id="318479"/>
    <lineage>
        <taxon>Eukaryota</taxon>
        <taxon>Metazoa</taxon>
        <taxon>Ecdysozoa</taxon>
        <taxon>Nematoda</taxon>
        <taxon>Chromadorea</taxon>
        <taxon>Rhabditida</taxon>
        <taxon>Spirurina</taxon>
        <taxon>Dracunculoidea</taxon>
        <taxon>Dracunculidae</taxon>
        <taxon>Dracunculus</taxon>
    </lineage>
</organism>
<evidence type="ECO:0000256" key="5">
    <source>
        <dbReference type="ARBA" id="ARBA00022723"/>
    </source>
</evidence>
<dbReference type="SMART" id="SM00468">
    <property type="entry name" value="PreSET"/>
    <property type="match status" value="1"/>
</dbReference>
<evidence type="ECO:0000313" key="12">
    <source>
        <dbReference type="WBParaSite" id="DME_0000666801-mRNA-1"/>
    </source>
</evidence>
<dbReference type="Proteomes" id="UP000274756">
    <property type="component" value="Unassembled WGS sequence"/>
</dbReference>
<reference evidence="9 11" key="2">
    <citation type="submission" date="2018-11" db="EMBL/GenBank/DDBJ databases">
        <authorList>
            <consortium name="Pathogen Informatics"/>
        </authorList>
    </citation>
    <scope>NUCLEOTIDE SEQUENCE [LARGE SCALE GENOMIC DNA]</scope>
</reference>
<evidence type="ECO:0000256" key="4">
    <source>
        <dbReference type="ARBA" id="ARBA00022691"/>
    </source>
</evidence>
<evidence type="ECO:0000256" key="1">
    <source>
        <dbReference type="ARBA" id="ARBA00004123"/>
    </source>
</evidence>
<name>A0A0N4UGN9_DRAME</name>